<feature type="domain" description="CHY-type" evidence="4">
    <location>
        <begin position="17"/>
        <end position="95"/>
    </location>
</feature>
<dbReference type="InterPro" id="IPR016694">
    <property type="entry name" value="UCP017292"/>
</dbReference>
<keyword evidence="3" id="KW-0862">Zinc</keyword>
<keyword evidence="6" id="KW-1185">Reference proteome</keyword>
<name>A0ABM9MV71_9LACO</name>
<evidence type="ECO:0000259" key="4">
    <source>
        <dbReference type="PROSITE" id="PS51266"/>
    </source>
</evidence>
<dbReference type="PROSITE" id="PS51266">
    <property type="entry name" value="ZF_CHY"/>
    <property type="match status" value="1"/>
</dbReference>
<accession>A0ABM9MV71</accession>
<dbReference type="PIRSF" id="PIRSF017292">
    <property type="entry name" value="UCP017292_Znf_CHY"/>
    <property type="match status" value="1"/>
</dbReference>
<evidence type="ECO:0000313" key="5">
    <source>
        <dbReference type="EMBL" id="CAK1242414.1"/>
    </source>
</evidence>
<keyword evidence="2" id="KW-0863">Zinc-finger</keyword>
<dbReference type="EMBL" id="CAUZLT010000003">
    <property type="protein sequence ID" value="CAK1242414.1"/>
    <property type="molecule type" value="Genomic_DNA"/>
</dbReference>
<comment type="caution">
    <text evidence="5">The sequence shown here is derived from an EMBL/GenBank/DDBJ whole genome shotgun (WGS) entry which is preliminary data.</text>
</comment>
<keyword evidence="1" id="KW-0479">Metal-binding</keyword>
<proteinExistence type="predicted"/>
<evidence type="ECO:0000256" key="3">
    <source>
        <dbReference type="ARBA" id="ARBA00022833"/>
    </source>
</evidence>
<organism evidence="5 6">
    <name type="scientific">Fructobacillus tropaeoli</name>
    <dbReference type="NCBI Taxonomy" id="709323"/>
    <lineage>
        <taxon>Bacteria</taxon>
        <taxon>Bacillati</taxon>
        <taxon>Bacillota</taxon>
        <taxon>Bacilli</taxon>
        <taxon>Lactobacillales</taxon>
        <taxon>Lactobacillaceae</taxon>
        <taxon>Fructobacillus</taxon>
    </lineage>
</organism>
<protein>
    <submittedName>
        <fullName evidence="5">Contains Zn-finger domain of CHY type</fullName>
    </submittedName>
</protein>
<dbReference type="InterPro" id="IPR008913">
    <property type="entry name" value="Znf_CHY"/>
</dbReference>
<evidence type="ECO:0000256" key="1">
    <source>
        <dbReference type="ARBA" id="ARBA00022723"/>
    </source>
</evidence>
<dbReference type="RefSeq" id="WP_239061181.1">
    <property type="nucleotide sequence ID" value="NZ_BOJU01000003.1"/>
</dbReference>
<dbReference type="Pfam" id="PF05495">
    <property type="entry name" value="zf-CHY"/>
    <property type="match status" value="1"/>
</dbReference>
<evidence type="ECO:0000313" key="6">
    <source>
        <dbReference type="Proteomes" id="UP001314262"/>
    </source>
</evidence>
<reference evidence="5 6" key="1">
    <citation type="submission" date="2023-10" db="EMBL/GenBank/DDBJ databases">
        <authorList>
            <person name="Botero Cardona J."/>
        </authorList>
    </citation>
    <scope>NUCLEOTIDE SEQUENCE [LARGE SCALE GENOMIC DNA]</scope>
    <source>
        <strain evidence="5 6">R-53137</strain>
    </source>
</reference>
<gene>
    <name evidence="5" type="ORF">R53137_KAKDMLNK_00882</name>
</gene>
<dbReference type="SUPFAM" id="SSF161219">
    <property type="entry name" value="CHY zinc finger-like"/>
    <property type="match status" value="1"/>
</dbReference>
<sequence length="110" mass="12406">MNKRFFGAKQVAMVGLDIGITGTCAHYHSDVDIAGLRCSRCEEYFACYQCHDALEDHHFVPMAKNSAEPAVLCGRCGQELTYQEYKTGACLNCLAPFNPRCEIHEDRYFC</sequence>
<evidence type="ECO:0000256" key="2">
    <source>
        <dbReference type="ARBA" id="ARBA00022771"/>
    </source>
</evidence>
<dbReference type="Proteomes" id="UP001314262">
    <property type="component" value="Unassembled WGS sequence"/>
</dbReference>
<dbReference type="InterPro" id="IPR037274">
    <property type="entry name" value="Znf_CHY_sf"/>
</dbReference>